<sequence>MKNNERHRAAQRRSAFGALLLTTTGVLADSSVEVEPVVVTATRTGDQWAQSALSASVVDAADSRGDQALTLGNMLSSVPGVVVHSRYNAAQGLRPAIRGFGSRSSFGVRGIRVLVDGVPLTMPDGQTELDGVDIGLVERMEVIRGPAAVLYGNGAGGVLAINTREPGDHPNGSGDFIFGSDGYRRQSVEASGTEGNFGMLAAVSSTQMDGYRDHATSEANNLTGKLRWWGETGRLALTLHALDNRSEDPGGLTLDQVRVDRNQARPQSLSFDADERITQQRLSLVWDGQSVGEDAYQVRSYVGQRNFTNRLPLAANGQTSYGRLFGGVGAHYSHVADWFGLSHKLTFGADLESLRDDRDRNNNIIGGEKGALTQRQREEAQSLGLFIENQTALGENWILSLGLRHDEVRLSIDDHFLSDGRDDSGDRVLRDLNYSAGLSYRLGEHHTLYTRVATAFETPTVSELANPSGGGFNNSLEPAHALNQELGLKGETAHWRYEAVVYRIDTRDELVPYVDGRTFYRNAGSTRRDGLELSARWQPDEYWQLTTAYSLNDYSYRSFQNTDGKRLPGIPVRSLFGEMSYGRDNWYARINTSIYDRQYADSANTARVGGYAVVNLRAGILLKGWAENLEPYLGLDNLTDRRYYDNLRINDNGGRYYEPAPGRTFYAAMRVRF</sequence>
<dbReference type="AlphaFoldDB" id="A0A6I5RP80"/>
<feature type="domain" description="TonB-dependent receptor plug" evidence="19">
    <location>
        <begin position="52"/>
        <end position="157"/>
    </location>
</feature>
<feature type="short sequence motif" description="TonB C-terminal box" evidence="15">
    <location>
        <begin position="656"/>
        <end position="673"/>
    </location>
</feature>
<feature type="domain" description="TonB-dependent receptor-like beta-barrel" evidence="18">
    <location>
        <begin position="217"/>
        <end position="638"/>
    </location>
</feature>
<evidence type="ECO:0000256" key="9">
    <source>
        <dbReference type="ARBA" id="ARBA00023065"/>
    </source>
</evidence>
<dbReference type="PANTHER" id="PTHR32552">
    <property type="entry name" value="FERRICHROME IRON RECEPTOR-RELATED"/>
    <property type="match status" value="1"/>
</dbReference>
<dbReference type="Gene3D" id="2.170.130.10">
    <property type="entry name" value="TonB-dependent receptor, plug domain"/>
    <property type="match status" value="1"/>
</dbReference>
<gene>
    <name evidence="20" type="ORF">G3O07_06430</name>
</gene>
<dbReference type="GO" id="GO:0038023">
    <property type="term" value="F:signaling receptor activity"/>
    <property type="evidence" value="ECO:0007669"/>
    <property type="project" value="InterPro"/>
</dbReference>
<dbReference type="InterPro" id="IPR036942">
    <property type="entry name" value="Beta-barrel_TonB_sf"/>
</dbReference>
<evidence type="ECO:0000313" key="21">
    <source>
        <dbReference type="Proteomes" id="UP000471751"/>
    </source>
</evidence>
<keyword evidence="5" id="KW-0410">Iron transport</keyword>
<evidence type="ECO:0000256" key="1">
    <source>
        <dbReference type="ARBA" id="ARBA00004571"/>
    </source>
</evidence>
<organism evidence="20 21">
    <name type="scientific">Pseudomonas laurentiana</name>
    <dbReference type="NCBI Taxonomy" id="2364649"/>
    <lineage>
        <taxon>Bacteria</taxon>
        <taxon>Pseudomonadati</taxon>
        <taxon>Pseudomonadota</taxon>
        <taxon>Gammaproteobacteria</taxon>
        <taxon>Pseudomonadales</taxon>
        <taxon>Pseudomonadaceae</taxon>
        <taxon>Pseudomonas</taxon>
    </lineage>
</organism>
<dbReference type="Proteomes" id="UP000471751">
    <property type="component" value="Unassembled WGS sequence"/>
</dbReference>
<evidence type="ECO:0000256" key="5">
    <source>
        <dbReference type="ARBA" id="ARBA00022496"/>
    </source>
</evidence>
<comment type="caution">
    <text evidence="20">The sequence shown here is derived from an EMBL/GenBank/DDBJ whole genome shotgun (WGS) entry which is preliminary data.</text>
</comment>
<dbReference type="InterPro" id="IPR010917">
    <property type="entry name" value="TonB_rcpt_CS"/>
</dbReference>
<keyword evidence="3 14" id="KW-0813">Transport</keyword>
<evidence type="ECO:0000259" key="19">
    <source>
        <dbReference type="Pfam" id="PF07715"/>
    </source>
</evidence>
<dbReference type="InterPro" id="IPR010105">
    <property type="entry name" value="TonB_sidphr_rcpt"/>
</dbReference>
<keyword evidence="13 14" id="KW-0998">Cell outer membrane</keyword>
<dbReference type="InterPro" id="IPR000531">
    <property type="entry name" value="Beta-barrel_TonB"/>
</dbReference>
<dbReference type="Gene3D" id="2.40.170.20">
    <property type="entry name" value="TonB-dependent receptor, beta-barrel domain"/>
    <property type="match status" value="1"/>
</dbReference>
<evidence type="ECO:0000256" key="14">
    <source>
        <dbReference type="PROSITE-ProRule" id="PRU01360"/>
    </source>
</evidence>
<evidence type="ECO:0000259" key="18">
    <source>
        <dbReference type="Pfam" id="PF00593"/>
    </source>
</evidence>
<reference evidence="20 21" key="1">
    <citation type="submission" date="2020-02" db="EMBL/GenBank/DDBJ databases">
        <title>Broccoli isolated Pseudomonas sp.</title>
        <authorList>
            <person name="Fujikawa T."/>
            <person name="Sawada H."/>
        </authorList>
    </citation>
    <scope>NUCLEOTIDE SEQUENCE [LARGE SCALE GENOMIC DNA]</scope>
    <source>
        <strain evidence="20 21">JCM 32154</strain>
    </source>
</reference>
<keyword evidence="9" id="KW-0406">Ion transport</keyword>
<evidence type="ECO:0000256" key="11">
    <source>
        <dbReference type="ARBA" id="ARBA00023136"/>
    </source>
</evidence>
<keyword evidence="8" id="KW-0408">Iron</keyword>
<keyword evidence="12 20" id="KW-0675">Receptor</keyword>
<dbReference type="InterPro" id="IPR037066">
    <property type="entry name" value="Plug_dom_sf"/>
</dbReference>
<keyword evidence="11 14" id="KW-0472">Membrane</keyword>
<evidence type="ECO:0000256" key="4">
    <source>
        <dbReference type="ARBA" id="ARBA00022452"/>
    </source>
</evidence>
<name>A0A6I5RP80_9PSED</name>
<dbReference type="Pfam" id="PF00593">
    <property type="entry name" value="TonB_dep_Rec_b-barrel"/>
    <property type="match status" value="1"/>
</dbReference>
<dbReference type="PANTHER" id="PTHR32552:SF68">
    <property type="entry name" value="FERRICHROME OUTER MEMBRANE TRANSPORTER_PHAGE RECEPTOR"/>
    <property type="match status" value="1"/>
</dbReference>
<dbReference type="RefSeq" id="WP_163933853.1">
    <property type="nucleotide sequence ID" value="NZ_BMQU01000015.1"/>
</dbReference>
<dbReference type="GO" id="GO:0015344">
    <property type="term" value="F:siderophore uptake transmembrane transporter activity"/>
    <property type="evidence" value="ECO:0007669"/>
    <property type="project" value="TreeGrafter"/>
</dbReference>
<dbReference type="PROSITE" id="PS52016">
    <property type="entry name" value="TONB_DEPENDENT_REC_3"/>
    <property type="match status" value="1"/>
</dbReference>
<comment type="similarity">
    <text evidence="2 14 16">Belongs to the TonB-dependent receptor family.</text>
</comment>
<keyword evidence="21" id="KW-1185">Reference proteome</keyword>
<evidence type="ECO:0000256" key="7">
    <source>
        <dbReference type="ARBA" id="ARBA00022729"/>
    </source>
</evidence>
<keyword evidence="4 14" id="KW-1134">Transmembrane beta strand</keyword>
<keyword evidence="7 17" id="KW-0732">Signal</keyword>
<evidence type="ECO:0000256" key="16">
    <source>
        <dbReference type="RuleBase" id="RU003357"/>
    </source>
</evidence>
<evidence type="ECO:0000256" key="8">
    <source>
        <dbReference type="ARBA" id="ARBA00023004"/>
    </source>
</evidence>
<dbReference type="InterPro" id="IPR012910">
    <property type="entry name" value="Plug_dom"/>
</dbReference>
<dbReference type="InterPro" id="IPR039426">
    <property type="entry name" value="TonB-dep_rcpt-like"/>
</dbReference>
<protein>
    <submittedName>
        <fullName evidence="20">TonB-dependent receptor</fullName>
    </submittedName>
</protein>
<dbReference type="GO" id="GO:0009279">
    <property type="term" value="C:cell outer membrane"/>
    <property type="evidence" value="ECO:0007669"/>
    <property type="project" value="UniProtKB-SubCell"/>
</dbReference>
<evidence type="ECO:0000256" key="17">
    <source>
        <dbReference type="SAM" id="SignalP"/>
    </source>
</evidence>
<dbReference type="PROSITE" id="PS01156">
    <property type="entry name" value="TONB_DEPENDENT_REC_2"/>
    <property type="match status" value="1"/>
</dbReference>
<evidence type="ECO:0000256" key="2">
    <source>
        <dbReference type="ARBA" id="ARBA00009810"/>
    </source>
</evidence>
<keyword evidence="10 16" id="KW-0798">TonB box</keyword>
<accession>A0A6I5RP80</accession>
<evidence type="ECO:0000256" key="15">
    <source>
        <dbReference type="PROSITE-ProRule" id="PRU10144"/>
    </source>
</evidence>
<dbReference type="EMBL" id="JAAHBT010000054">
    <property type="protein sequence ID" value="NES09451.1"/>
    <property type="molecule type" value="Genomic_DNA"/>
</dbReference>
<dbReference type="SUPFAM" id="SSF56935">
    <property type="entry name" value="Porins"/>
    <property type="match status" value="1"/>
</dbReference>
<comment type="subcellular location">
    <subcellularLocation>
        <location evidence="1 14">Cell outer membrane</location>
        <topology evidence="1 14">Multi-pass membrane protein</topology>
    </subcellularLocation>
</comment>
<evidence type="ECO:0000256" key="13">
    <source>
        <dbReference type="ARBA" id="ARBA00023237"/>
    </source>
</evidence>
<evidence type="ECO:0000313" key="20">
    <source>
        <dbReference type="EMBL" id="NES09451.1"/>
    </source>
</evidence>
<evidence type="ECO:0000256" key="10">
    <source>
        <dbReference type="ARBA" id="ARBA00023077"/>
    </source>
</evidence>
<dbReference type="GO" id="GO:0015891">
    <property type="term" value="P:siderophore transport"/>
    <property type="evidence" value="ECO:0007669"/>
    <property type="project" value="InterPro"/>
</dbReference>
<evidence type="ECO:0000256" key="3">
    <source>
        <dbReference type="ARBA" id="ARBA00022448"/>
    </source>
</evidence>
<keyword evidence="6 14" id="KW-0812">Transmembrane</keyword>
<dbReference type="NCBIfam" id="TIGR01783">
    <property type="entry name" value="TonB-siderophor"/>
    <property type="match status" value="1"/>
</dbReference>
<evidence type="ECO:0000256" key="6">
    <source>
        <dbReference type="ARBA" id="ARBA00022692"/>
    </source>
</evidence>
<evidence type="ECO:0000256" key="12">
    <source>
        <dbReference type="ARBA" id="ARBA00023170"/>
    </source>
</evidence>
<dbReference type="CDD" id="cd01347">
    <property type="entry name" value="ligand_gated_channel"/>
    <property type="match status" value="1"/>
</dbReference>
<feature type="chain" id="PRO_5026125804" evidence="17">
    <location>
        <begin position="29"/>
        <end position="673"/>
    </location>
</feature>
<dbReference type="Pfam" id="PF07715">
    <property type="entry name" value="Plug"/>
    <property type="match status" value="1"/>
</dbReference>
<feature type="signal peptide" evidence="17">
    <location>
        <begin position="1"/>
        <end position="28"/>
    </location>
</feature>
<proteinExistence type="inferred from homology"/>